<keyword evidence="1" id="KW-0472">Membrane</keyword>
<feature type="transmembrane region" description="Helical" evidence="1">
    <location>
        <begin position="12"/>
        <end position="32"/>
    </location>
</feature>
<gene>
    <name evidence="2" type="ORF">C447_09627</name>
</gene>
<sequence>MAAEMRPSQPLAVLALFLTAVVLLATTVTFVLSGPSVATVVVLAVALLTLAGACVVGAGSARWRSNPYW</sequence>
<keyword evidence="1" id="KW-1133">Transmembrane helix</keyword>
<accession>M0LY77</accession>
<dbReference type="Proteomes" id="UP000011566">
    <property type="component" value="Unassembled WGS sequence"/>
</dbReference>
<keyword evidence="1" id="KW-0812">Transmembrane</keyword>
<name>M0LY77_9EURY</name>
<evidence type="ECO:0000313" key="2">
    <source>
        <dbReference type="EMBL" id="EMA38406.1"/>
    </source>
</evidence>
<reference evidence="2 3" key="1">
    <citation type="journal article" date="2014" name="PLoS Genet.">
        <title>Phylogenetically driven sequencing of extremely halophilic archaea reveals strategies for static and dynamic osmo-response.</title>
        <authorList>
            <person name="Becker E.A."/>
            <person name="Seitzer P.M."/>
            <person name="Tritt A."/>
            <person name="Larsen D."/>
            <person name="Krusor M."/>
            <person name="Yao A.I."/>
            <person name="Wu D."/>
            <person name="Madern D."/>
            <person name="Eisen J.A."/>
            <person name="Darling A.E."/>
            <person name="Facciotti M.T."/>
        </authorList>
    </citation>
    <scope>NUCLEOTIDE SEQUENCE [LARGE SCALE GENOMIC DNA]</scope>
    <source>
        <strain evidence="2 3">100A6</strain>
    </source>
</reference>
<evidence type="ECO:0000313" key="3">
    <source>
        <dbReference type="Proteomes" id="UP000011566"/>
    </source>
</evidence>
<dbReference type="AlphaFoldDB" id="M0LY77"/>
<dbReference type="PATRIC" id="fig|1132509.6.peg.2171"/>
<keyword evidence="3" id="KW-1185">Reference proteome</keyword>
<evidence type="ECO:0000256" key="1">
    <source>
        <dbReference type="SAM" id="Phobius"/>
    </source>
</evidence>
<dbReference type="EMBL" id="AOMB01000030">
    <property type="protein sequence ID" value="EMA38406.1"/>
    <property type="molecule type" value="Genomic_DNA"/>
</dbReference>
<protein>
    <submittedName>
        <fullName evidence="2">Uncharacterized protein</fullName>
    </submittedName>
</protein>
<feature type="transmembrane region" description="Helical" evidence="1">
    <location>
        <begin position="38"/>
        <end position="59"/>
    </location>
</feature>
<organism evidence="2 3">
    <name type="scientific">Halococcus hamelinensis 100A6</name>
    <dbReference type="NCBI Taxonomy" id="1132509"/>
    <lineage>
        <taxon>Archaea</taxon>
        <taxon>Methanobacteriati</taxon>
        <taxon>Methanobacteriota</taxon>
        <taxon>Stenosarchaea group</taxon>
        <taxon>Halobacteria</taxon>
        <taxon>Halobacteriales</taxon>
        <taxon>Halococcaceae</taxon>
        <taxon>Halococcus</taxon>
    </lineage>
</organism>
<comment type="caution">
    <text evidence="2">The sequence shown here is derived from an EMBL/GenBank/DDBJ whole genome shotgun (WGS) entry which is preliminary data.</text>
</comment>
<proteinExistence type="predicted"/>